<evidence type="ECO:0000256" key="1">
    <source>
        <dbReference type="ARBA" id="ARBA00004651"/>
    </source>
</evidence>
<comment type="similarity">
    <text evidence="2">Belongs to the EccD/Snm4 family.</text>
</comment>
<dbReference type="Pfam" id="PF19053">
    <property type="entry name" value="EccD"/>
    <property type="match status" value="1"/>
</dbReference>
<dbReference type="InterPro" id="IPR006707">
    <property type="entry name" value="T7SS_EccD"/>
</dbReference>
<feature type="transmembrane region" description="Helical" evidence="7">
    <location>
        <begin position="316"/>
        <end position="334"/>
    </location>
</feature>
<dbReference type="EMBL" id="FQTT01000010">
    <property type="protein sequence ID" value="SHE25330.1"/>
    <property type="molecule type" value="Genomic_DNA"/>
</dbReference>
<evidence type="ECO:0000313" key="9">
    <source>
        <dbReference type="EMBL" id="SHE25330.1"/>
    </source>
</evidence>
<feature type="transmembrane region" description="Helical" evidence="7">
    <location>
        <begin position="232"/>
        <end position="253"/>
    </location>
</feature>
<keyword evidence="4 7" id="KW-0812">Transmembrane</keyword>
<evidence type="ECO:0000259" key="8">
    <source>
        <dbReference type="Pfam" id="PF19053"/>
    </source>
</evidence>
<dbReference type="Pfam" id="PF08817">
    <property type="entry name" value="YukD"/>
    <property type="match status" value="1"/>
</dbReference>
<proteinExistence type="inferred from homology"/>
<keyword evidence="10" id="KW-1185">Reference proteome</keyword>
<feature type="transmembrane region" description="Helical" evidence="7">
    <location>
        <begin position="259"/>
        <end position="282"/>
    </location>
</feature>
<dbReference type="GO" id="GO:0005886">
    <property type="term" value="C:plasma membrane"/>
    <property type="evidence" value="ECO:0007669"/>
    <property type="project" value="UniProtKB-SubCell"/>
</dbReference>
<feature type="transmembrane region" description="Helical" evidence="7">
    <location>
        <begin position="207"/>
        <end position="225"/>
    </location>
</feature>
<evidence type="ECO:0000256" key="4">
    <source>
        <dbReference type="ARBA" id="ARBA00022692"/>
    </source>
</evidence>
<evidence type="ECO:0000256" key="6">
    <source>
        <dbReference type="ARBA" id="ARBA00023136"/>
    </source>
</evidence>
<dbReference type="NCBIfam" id="TIGR03920">
    <property type="entry name" value="T7SS_EccD"/>
    <property type="match status" value="1"/>
</dbReference>
<dbReference type="InterPro" id="IPR024962">
    <property type="entry name" value="YukD-like"/>
</dbReference>
<name>A0A1M4RZK7_9ACTO</name>
<keyword evidence="6 7" id="KW-0472">Membrane</keyword>
<comment type="subcellular location">
    <subcellularLocation>
        <location evidence="1">Cell membrane</location>
        <topology evidence="1">Multi-pass membrane protein</topology>
    </subcellularLocation>
</comment>
<feature type="transmembrane region" description="Helical" evidence="7">
    <location>
        <begin position="147"/>
        <end position="168"/>
    </location>
</feature>
<gene>
    <name evidence="9" type="ORF">ACGLYG10_1546</name>
</gene>
<protein>
    <submittedName>
        <fullName evidence="9">Wxg100 protein secretion system (Wss) protein yukd</fullName>
    </submittedName>
</protein>
<feature type="transmembrane region" description="Helical" evidence="7">
    <location>
        <begin position="365"/>
        <end position="386"/>
    </location>
</feature>
<feature type="transmembrane region" description="Helical" evidence="7">
    <location>
        <begin position="340"/>
        <end position="358"/>
    </location>
</feature>
<keyword evidence="3" id="KW-1003">Cell membrane</keyword>
<feature type="transmembrane region" description="Helical" evidence="7">
    <location>
        <begin position="121"/>
        <end position="141"/>
    </location>
</feature>
<dbReference type="InterPro" id="IPR044049">
    <property type="entry name" value="EccD_transm"/>
</dbReference>
<feature type="transmembrane region" description="Helical" evidence="7">
    <location>
        <begin position="392"/>
        <end position="412"/>
    </location>
</feature>
<dbReference type="Proteomes" id="UP000184291">
    <property type="component" value="Unassembled WGS sequence"/>
</dbReference>
<evidence type="ECO:0000256" key="3">
    <source>
        <dbReference type="ARBA" id="ARBA00022475"/>
    </source>
</evidence>
<feature type="transmembrane region" description="Helical" evidence="7">
    <location>
        <begin position="424"/>
        <end position="443"/>
    </location>
</feature>
<feature type="transmembrane region" description="Helical" evidence="7">
    <location>
        <begin position="175"/>
        <end position="195"/>
    </location>
</feature>
<evidence type="ECO:0000256" key="7">
    <source>
        <dbReference type="SAM" id="Phobius"/>
    </source>
</evidence>
<evidence type="ECO:0000256" key="2">
    <source>
        <dbReference type="ARBA" id="ARBA00006162"/>
    </source>
</evidence>
<sequence>MSQSSSTVHGVMTVPATVIYRGIPADVSLPANLPLAEVLPSLAQRLDALEPDGAVYGMRLVTAAGIGLEDSRSLEEQRVAAGSVLTLEVRNPDEAARYDDLVEAVATAVERQEVAWRPADSTTMSVVSTCVMFLVAGGLLLRQDGPGLFAPVAAATAALVLVLAAYALKRLGRTHGWALVLTAGALVAVAAYTGYSEVVASPSGLRLAFAGAALAMTVLACIPLLGNDRPLVAGPVVAGVALISVGFGTELAHQPLPHMLAIVSACAAVLSLLAPWLALASVPIDVRLPDRIDSIRPEPDMEVAPSLTARVMNSRGLVLSTRIACSLIVLLSVPSLMSQGWAGTALATAIAVASLLGTRAVRSRADVVAGIVGGMGILATVVVTVAVSRTDLVAPVTAVVGAVGVVVLLLNVLGPTYRPQLARVADAAEIIVLLTILPLAALACEVL</sequence>
<organism evidence="9 10">
    <name type="scientific">Actinomyces glycerinitolerans</name>
    <dbReference type="NCBI Taxonomy" id="1892869"/>
    <lineage>
        <taxon>Bacteria</taxon>
        <taxon>Bacillati</taxon>
        <taxon>Actinomycetota</taxon>
        <taxon>Actinomycetes</taxon>
        <taxon>Actinomycetales</taxon>
        <taxon>Actinomycetaceae</taxon>
        <taxon>Actinomyces</taxon>
    </lineage>
</organism>
<accession>A0A1M4RZK7</accession>
<reference evidence="10" key="1">
    <citation type="submission" date="2016-09" db="EMBL/GenBank/DDBJ databases">
        <authorList>
            <person name="Strepis N."/>
        </authorList>
    </citation>
    <scope>NUCLEOTIDE SEQUENCE [LARGE SCALE GENOMIC DNA]</scope>
</reference>
<keyword evidence="5 7" id="KW-1133">Transmembrane helix</keyword>
<dbReference type="STRING" id="1892869.ACGLYG10_1546"/>
<dbReference type="Gene3D" id="3.10.20.90">
    <property type="entry name" value="Phosphatidylinositol 3-kinase Catalytic Subunit, Chain A, domain 1"/>
    <property type="match status" value="1"/>
</dbReference>
<evidence type="ECO:0000256" key="5">
    <source>
        <dbReference type="ARBA" id="ARBA00022989"/>
    </source>
</evidence>
<feature type="domain" description="EccD-like transmembrane" evidence="8">
    <location>
        <begin position="125"/>
        <end position="446"/>
    </location>
</feature>
<dbReference type="AlphaFoldDB" id="A0A1M4RZK7"/>
<evidence type="ECO:0000313" key="10">
    <source>
        <dbReference type="Proteomes" id="UP000184291"/>
    </source>
</evidence>